<keyword evidence="1 4" id="KW-0489">Methyltransferase</keyword>
<dbReference type="NCBIfam" id="TIGR00095">
    <property type="entry name" value="16S rRNA (guanine(966)-N(2))-methyltransferase RsmD"/>
    <property type="match status" value="1"/>
</dbReference>
<evidence type="ECO:0000256" key="1">
    <source>
        <dbReference type="ARBA" id="ARBA00022603"/>
    </source>
</evidence>
<dbReference type="SUPFAM" id="SSF53335">
    <property type="entry name" value="S-adenosyl-L-methionine-dependent methyltransferases"/>
    <property type="match status" value="1"/>
</dbReference>
<keyword evidence="2 4" id="KW-0808">Transferase</keyword>
<evidence type="ECO:0000256" key="2">
    <source>
        <dbReference type="ARBA" id="ARBA00022679"/>
    </source>
</evidence>
<dbReference type="RefSeq" id="WP_302108405.1">
    <property type="nucleotide sequence ID" value="NZ_JAUKTR010000001.1"/>
</dbReference>
<dbReference type="PANTHER" id="PTHR43542">
    <property type="entry name" value="METHYLTRANSFERASE"/>
    <property type="match status" value="1"/>
</dbReference>
<dbReference type="PROSITE" id="PS00092">
    <property type="entry name" value="N6_MTASE"/>
    <property type="match status" value="1"/>
</dbReference>
<name>A0ABT8SHC9_9CAUL</name>
<evidence type="ECO:0000313" key="4">
    <source>
        <dbReference type="EMBL" id="MDO1557980.1"/>
    </source>
</evidence>
<dbReference type="PIRSF" id="PIRSF004553">
    <property type="entry name" value="CHP00095"/>
    <property type="match status" value="1"/>
</dbReference>
<dbReference type="InterPro" id="IPR002052">
    <property type="entry name" value="DNA_methylase_N6_adenine_CS"/>
</dbReference>
<dbReference type="EC" id="2.1.1.171" evidence="4"/>
<dbReference type="InterPro" id="IPR029063">
    <property type="entry name" value="SAM-dependent_MTases_sf"/>
</dbReference>
<dbReference type="Gene3D" id="3.40.50.150">
    <property type="entry name" value="Vaccinia Virus protein VP39"/>
    <property type="match status" value="1"/>
</dbReference>
<organism evidence="4 5">
    <name type="scientific">Peiella sedimenti</name>
    <dbReference type="NCBI Taxonomy" id="3061083"/>
    <lineage>
        <taxon>Bacteria</taxon>
        <taxon>Pseudomonadati</taxon>
        <taxon>Pseudomonadota</taxon>
        <taxon>Alphaproteobacteria</taxon>
        <taxon>Caulobacterales</taxon>
        <taxon>Caulobacteraceae</taxon>
        <taxon>Peiella</taxon>
    </lineage>
</organism>
<proteinExistence type="predicted"/>
<evidence type="ECO:0000313" key="5">
    <source>
        <dbReference type="Proteomes" id="UP001169063"/>
    </source>
</evidence>
<protein>
    <submittedName>
        <fullName evidence="4">16S rRNA (Guanine(966)-N(2))-methyltransferase RsmD</fullName>
        <ecNumber evidence="4">2.1.1.171</ecNumber>
    </submittedName>
</protein>
<dbReference type="EMBL" id="JAUKTR010000001">
    <property type="protein sequence ID" value="MDO1557980.1"/>
    <property type="molecule type" value="Genomic_DNA"/>
</dbReference>
<dbReference type="CDD" id="cd02440">
    <property type="entry name" value="AdoMet_MTases"/>
    <property type="match status" value="1"/>
</dbReference>
<dbReference type="PANTHER" id="PTHR43542:SF1">
    <property type="entry name" value="METHYLTRANSFERASE"/>
    <property type="match status" value="1"/>
</dbReference>
<dbReference type="InterPro" id="IPR004398">
    <property type="entry name" value="RNA_MeTrfase_RsmD"/>
</dbReference>
<dbReference type="GO" id="GO:0052913">
    <property type="term" value="F:16S rRNA (guanine(966)-N(2))-methyltransferase activity"/>
    <property type="evidence" value="ECO:0007669"/>
    <property type="project" value="UniProtKB-EC"/>
</dbReference>
<comment type="caution">
    <text evidence="4">The sequence shown here is derived from an EMBL/GenBank/DDBJ whole genome shotgun (WGS) entry which is preliminary data.</text>
</comment>
<sequence>MRIISGEFRGRALQAPEGRNTRPTSDRARQAVFNVLEHAAWAPELQGARVIDLFAGSGALGFEALSRGAAFCLFVETDEAARGAIRDNMDAFGLFGRCRVHRRDATDLGVRPGSAGEAFGLVFLDPPYGLGLGEKALVRLIEGGWITEDAVVVYERGADEPDIETPGYERLDARDYGAARVLFLKRSPAAG</sequence>
<keyword evidence="5" id="KW-1185">Reference proteome</keyword>
<reference evidence="4" key="1">
    <citation type="submission" date="2023-07" db="EMBL/GenBank/DDBJ databases">
        <title>Brevundimonas soil sp. nov., isolated from the soil of chemical plant.</title>
        <authorList>
            <person name="Wu N."/>
        </authorList>
    </citation>
    <scope>NUCLEOTIDE SEQUENCE</scope>
    <source>
        <strain evidence="4">XZ-24</strain>
    </source>
</reference>
<feature type="region of interest" description="Disordered" evidence="3">
    <location>
        <begin position="1"/>
        <end position="26"/>
    </location>
</feature>
<gene>
    <name evidence="4" type="primary">rsmD</name>
    <name evidence="4" type="ORF">Q0812_00885</name>
</gene>
<dbReference type="Pfam" id="PF03602">
    <property type="entry name" value="Cons_hypoth95"/>
    <property type="match status" value="1"/>
</dbReference>
<dbReference type="Proteomes" id="UP001169063">
    <property type="component" value="Unassembled WGS sequence"/>
</dbReference>
<accession>A0ABT8SHC9</accession>
<evidence type="ECO:0000256" key="3">
    <source>
        <dbReference type="SAM" id="MobiDB-lite"/>
    </source>
</evidence>